<comment type="similarity">
    <text evidence="2 7">Belongs to the chalcone isomerase family.</text>
</comment>
<dbReference type="InterPro" id="IPR036298">
    <property type="entry name" value="Chalcone_isomerase_sf"/>
</dbReference>
<accession>A0A1D8BEK8</accession>
<dbReference type="AlphaFoldDB" id="A0A1D8BEK8"/>
<name>A0A1D8BEK8_9LILI</name>
<dbReference type="EMBL" id="KX034654">
    <property type="protein sequence ID" value="AOS52791.1"/>
    <property type="molecule type" value="mRNA"/>
</dbReference>
<evidence type="ECO:0000256" key="3">
    <source>
        <dbReference type="ARBA" id="ARBA00023235"/>
    </source>
</evidence>
<evidence type="ECO:0000259" key="8">
    <source>
        <dbReference type="Pfam" id="PF02431"/>
    </source>
</evidence>
<proteinExistence type="evidence at transcript level"/>
<dbReference type="SMR" id="A0A1D8BEK8"/>
<keyword evidence="3 9" id="KW-0413">Isomerase</keyword>
<reference evidence="9" key="1">
    <citation type="submission" date="2016-04" db="EMBL/GenBank/DDBJ databases">
        <title>Chalcone isomerase-like genes in Tradescantia BNL4430: in-silico identification, molecular characterization and differential expression profiles under gamma-radiation stress.</title>
        <authorList>
            <person name="Subburaj S."/>
            <person name="Ha H.-J."/>
        </authorList>
    </citation>
    <scope>NUCLEOTIDE SEQUENCE</scope>
    <source>
        <strain evidence="9">BNL 4430</strain>
    </source>
</reference>
<dbReference type="PANTHER" id="PTHR28039:SF8">
    <property type="entry name" value="CHALCONE--FLAVANONE ISOMERASE 1-RELATED"/>
    <property type="match status" value="1"/>
</dbReference>
<dbReference type="InterPro" id="IPR016089">
    <property type="entry name" value="Chalcone_isomerase_bundle_sf"/>
</dbReference>
<gene>
    <name evidence="9" type="primary">CHI2a</name>
</gene>
<dbReference type="GO" id="GO:0045430">
    <property type="term" value="F:chalcone isomerase activity"/>
    <property type="evidence" value="ECO:0007669"/>
    <property type="project" value="UniProtKB-EC"/>
</dbReference>
<dbReference type="SUPFAM" id="SSF54626">
    <property type="entry name" value="Chalcone isomerase"/>
    <property type="match status" value="1"/>
</dbReference>
<evidence type="ECO:0000256" key="5">
    <source>
        <dbReference type="ARBA" id="ARBA00025429"/>
    </source>
</evidence>
<feature type="domain" description="Chalcone isomerase" evidence="8">
    <location>
        <begin position="11"/>
        <end position="212"/>
    </location>
</feature>
<comment type="function">
    <text evidence="5">Catalyzes the intramolecular cyclization of bicyclic chalcones into tricyclic (S)-flavanones. Responsible for the isomerization of 4,2',4',6'-tetrahydroxychalcone (also termed chalcone) into naringenin.</text>
</comment>
<protein>
    <recommendedName>
        <fullName evidence="7">Chalcone-flavonone isomerase family protein</fullName>
    </recommendedName>
</protein>
<evidence type="ECO:0000256" key="4">
    <source>
        <dbReference type="ARBA" id="ARBA00023241"/>
    </source>
</evidence>
<dbReference type="InterPro" id="IPR016088">
    <property type="entry name" value="Chalcone_isomerase_3-sand"/>
</dbReference>
<dbReference type="InterPro" id="IPR044164">
    <property type="entry name" value="CFI"/>
</dbReference>
<dbReference type="Gene3D" id="1.10.890.20">
    <property type="match status" value="1"/>
</dbReference>
<comment type="pathway">
    <text evidence="1">Secondary metabolite biosynthesis; flavonoid biosynthesis.</text>
</comment>
<evidence type="ECO:0000256" key="6">
    <source>
        <dbReference type="ARBA" id="ARBA00034056"/>
    </source>
</evidence>
<evidence type="ECO:0000313" key="9">
    <source>
        <dbReference type="EMBL" id="AOS52791.1"/>
    </source>
</evidence>
<evidence type="ECO:0000256" key="2">
    <source>
        <dbReference type="ARBA" id="ARBA00007166"/>
    </source>
</evidence>
<dbReference type="Pfam" id="PF02431">
    <property type="entry name" value="Chalcone"/>
    <property type="match status" value="1"/>
</dbReference>
<keyword evidence="4" id="KW-0284">Flavonoid biosynthesis</keyword>
<sequence length="227" mass="24714">MGHIATPGHNVHGIEFPGAITPPGSTQSLFLAGAGPRGLKLGDQFIVFTAIALYLHDKAVQSLAPKWKGKSADELNQSEDFYHDIYAGNFQRLTRVSLVNPLTGPEYAAKVTENCIIAWKAAGVYSDDKAHAIEQFREAFKDQNFPHGASILFEHSPEGKLIISFSQDATIPTKPNAEINNGAISQAVLQSIIGDHGVSPETRRNLAVHLSEIFAHQDTYTREGIEL</sequence>
<dbReference type="Gene3D" id="3.50.70.10">
    <property type="match status" value="1"/>
</dbReference>
<organism evidence="9">
    <name type="scientific">Tradescantia hirsutiflora</name>
    <dbReference type="NCBI Taxonomy" id="428262"/>
    <lineage>
        <taxon>Eukaryota</taxon>
        <taxon>Viridiplantae</taxon>
        <taxon>Streptophyta</taxon>
        <taxon>Embryophyta</taxon>
        <taxon>Tracheophyta</taxon>
        <taxon>Spermatophyta</taxon>
        <taxon>Magnoliopsida</taxon>
        <taxon>Liliopsida</taxon>
        <taxon>Commelinales</taxon>
        <taxon>Commelinaceae</taxon>
        <taxon>Tradescantia</taxon>
    </lineage>
</organism>
<evidence type="ECO:0000256" key="7">
    <source>
        <dbReference type="RuleBase" id="RU361158"/>
    </source>
</evidence>
<dbReference type="PANTHER" id="PTHR28039">
    <property type="entry name" value="CHALCONE--FLAVONONE ISOMERASE 1-RELATED"/>
    <property type="match status" value="1"/>
</dbReference>
<comment type="catalytic activity">
    <reaction evidence="6">
        <text>a chalcone = a flavanone.</text>
        <dbReference type="EC" id="5.5.1.6"/>
    </reaction>
</comment>
<dbReference type="InterPro" id="IPR016087">
    <property type="entry name" value="Chalcone_isomerase"/>
</dbReference>
<evidence type="ECO:0000256" key="1">
    <source>
        <dbReference type="ARBA" id="ARBA00004966"/>
    </source>
</evidence>
<dbReference type="UniPathway" id="UPA00154"/>
<dbReference type="GO" id="GO:0009813">
    <property type="term" value="P:flavonoid biosynthetic process"/>
    <property type="evidence" value="ECO:0007669"/>
    <property type="project" value="UniProtKB-UniPathway"/>
</dbReference>